<comment type="caution">
    <text evidence="1">The sequence shown here is derived from an EMBL/GenBank/DDBJ whole genome shotgun (WGS) entry which is preliminary data.</text>
</comment>
<keyword evidence="2" id="KW-1185">Reference proteome</keyword>
<dbReference type="Proteomes" id="UP001341840">
    <property type="component" value="Unassembled WGS sequence"/>
</dbReference>
<name>A0ABU6Y5S5_9FABA</name>
<sequence length="183" mass="20473">MDGLPDEYEGFITSVMSRHTSFTIHEAENFLVAYDNRMTKKAQQVAVTHCTSKFGIHSIIWQRKFRWKICKRSRWKSWPWRKNSAESPTMPIGTKAVLLQGRTRGGLYTFDTLQVPKNGLITTPSIDLQNSVISTNPSVLSTTLNKNAIASVFTDSCNKNHTSSSIIANDINPAVSSAHNMTP</sequence>
<reference evidence="1 2" key="1">
    <citation type="journal article" date="2023" name="Plants (Basel)">
        <title>Bridging the Gap: Combining Genomics and Transcriptomics Approaches to Understand Stylosanthes scabra, an Orphan Legume from the Brazilian Caatinga.</title>
        <authorList>
            <person name="Ferreira-Neto J.R.C."/>
            <person name="da Silva M.D."/>
            <person name="Binneck E."/>
            <person name="de Melo N.F."/>
            <person name="da Silva R.H."/>
            <person name="de Melo A.L.T.M."/>
            <person name="Pandolfi V."/>
            <person name="Bustamante F.O."/>
            <person name="Brasileiro-Vidal A.C."/>
            <person name="Benko-Iseppon A.M."/>
        </authorList>
    </citation>
    <scope>NUCLEOTIDE SEQUENCE [LARGE SCALE GENOMIC DNA]</scope>
    <source>
        <tissue evidence="1">Leaves</tissue>
    </source>
</reference>
<gene>
    <name evidence="1" type="ORF">PIB30_020522</name>
</gene>
<accession>A0ABU6Y5S5</accession>
<evidence type="ECO:0000313" key="1">
    <source>
        <dbReference type="EMBL" id="MED6205735.1"/>
    </source>
</evidence>
<evidence type="ECO:0000313" key="2">
    <source>
        <dbReference type="Proteomes" id="UP001341840"/>
    </source>
</evidence>
<proteinExistence type="predicted"/>
<protein>
    <submittedName>
        <fullName evidence="1">Uncharacterized protein</fullName>
    </submittedName>
</protein>
<organism evidence="1 2">
    <name type="scientific">Stylosanthes scabra</name>
    <dbReference type="NCBI Taxonomy" id="79078"/>
    <lineage>
        <taxon>Eukaryota</taxon>
        <taxon>Viridiplantae</taxon>
        <taxon>Streptophyta</taxon>
        <taxon>Embryophyta</taxon>
        <taxon>Tracheophyta</taxon>
        <taxon>Spermatophyta</taxon>
        <taxon>Magnoliopsida</taxon>
        <taxon>eudicotyledons</taxon>
        <taxon>Gunneridae</taxon>
        <taxon>Pentapetalae</taxon>
        <taxon>rosids</taxon>
        <taxon>fabids</taxon>
        <taxon>Fabales</taxon>
        <taxon>Fabaceae</taxon>
        <taxon>Papilionoideae</taxon>
        <taxon>50 kb inversion clade</taxon>
        <taxon>dalbergioids sensu lato</taxon>
        <taxon>Dalbergieae</taxon>
        <taxon>Pterocarpus clade</taxon>
        <taxon>Stylosanthes</taxon>
    </lineage>
</organism>
<dbReference type="EMBL" id="JASCZI010241721">
    <property type="protein sequence ID" value="MED6205735.1"/>
    <property type="molecule type" value="Genomic_DNA"/>
</dbReference>